<evidence type="ECO:0000313" key="3">
    <source>
        <dbReference type="EMBL" id="VAX07810.1"/>
    </source>
</evidence>
<evidence type="ECO:0000256" key="2">
    <source>
        <dbReference type="SAM" id="Phobius"/>
    </source>
</evidence>
<accession>A0A3B1BBR7</accession>
<name>A0A3B1BBR7_9ZZZZ</name>
<organism evidence="3">
    <name type="scientific">hydrothermal vent metagenome</name>
    <dbReference type="NCBI Taxonomy" id="652676"/>
    <lineage>
        <taxon>unclassified sequences</taxon>
        <taxon>metagenomes</taxon>
        <taxon>ecological metagenomes</taxon>
    </lineage>
</organism>
<dbReference type="AlphaFoldDB" id="A0A3B1BBR7"/>
<evidence type="ECO:0000256" key="1">
    <source>
        <dbReference type="SAM" id="MobiDB-lite"/>
    </source>
</evidence>
<sequence>MILTNTKSYYLSGMVIFIIAVLAFYVSTTDTPVNHVANDEQNKASASAQEKPSNTAQQSIVFEKFIESWKKDIAKSGQEKVHDRGQQFPDTDNKIEGQEIVENTQNTEIDEAEGKVESQDKILEEMVALASGENIDVGELRPRPLSSNINSTPTGEYADQIDQAVINEQARTQGIELPEVDPGSHPPTSVNLSSKPSGEHSEEIDQEAIYAKEKRDEFGVVESDLAAESSAE</sequence>
<feature type="transmembrane region" description="Helical" evidence="2">
    <location>
        <begin position="9"/>
        <end position="26"/>
    </location>
</feature>
<gene>
    <name evidence="3" type="ORF">MNBD_GAMMA26-100</name>
</gene>
<dbReference type="EMBL" id="UOFX01000030">
    <property type="protein sequence ID" value="VAX07810.1"/>
    <property type="molecule type" value="Genomic_DNA"/>
</dbReference>
<keyword evidence="2" id="KW-1133">Transmembrane helix</keyword>
<reference evidence="3" key="1">
    <citation type="submission" date="2018-06" db="EMBL/GenBank/DDBJ databases">
        <authorList>
            <person name="Zhirakovskaya E."/>
        </authorList>
    </citation>
    <scope>NUCLEOTIDE SEQUENCE</scope>
</reference>
<feature type="region of interest" description="Disordered" evidence="1">
    <location>
        <begin position="168"/>
        <end position="206"/>
    </location>
</feature>
<keyword evidence="2" id="KW-0812">Transmembrane</keyword>
<feature type="compositionally biased region" description="Polar residues" evidence="1">
    <location>
        <begin position="186"/>
        <end position="196"/>
    </location>
</feature>
<proteinExistence type="predicted"/>
<protein>
    <submittedName>
        <fullName evidence="3">Uncharacterized protein</fullName>
    </submittedName>
</protein>
<keyword evidence="2" id="KW-0472">Membrane</keyword>